<accession>A0A1V2LBN2</accession>
<evidence type="ECO:0000256" key="2">
    <source>
        <dbReference type="ARBA" id="ARBA00023239"/>
    </source>
</evidence>
<evidence type="ECO:0000256" key="1">
    <source>
        <dbReference type="ARBA" id="ARBA00005704"/>
    </source>
</evidence>
<feature type="binding site" evidence="5">
    <location>
        <begin position="421"/>
        <end position="425"/>
    </location>
    <ligand>
        <name>substrate</name>
    </ligand>
</feature>
<dbReference type="InterPro" id="IPR039556">
    <property type="entry name" value="ICL/PEPM"/>
</dbReference>
<proteinExistence type="inferred from homology"/>
<dbReference type="PIRSF" id="PIRSF001362">
    <property type="entry name" value="Isocit_lyase"/>
    <property type="match status" value="1"/>
</dbReference>
<dbReference type="NCBIfam" id="TIGR01346">
    <property type="entry name" value="isocit_lyase"/>
    <property type="match status" value="1"/>
</dbReference>
<dbReference type="Gene3D" id="1.10.10.850">
    <property type="match status" value="1"/>
</dbReference>
<dbReference type="PROSITE" id="PS00161">
    <property type="entry name" value="ISOCITRATE_LYASE"/>
    <property type="match status" value="1"/>
</dbReference>
<reference evidence="8" key="1">
    <citation type="journal article" date="2017" name="Genome Announc.">
        <title>Genome sequences of Cyberlindnera fabianii 65, Pichia kudriavzevii 129, and Saccharomyces cerevisiae 131 isolated from fermented masau fruits in Zimbabwe.</title>
        <authorList>
            <person name="van Rijswijck I.M.H."/>
            <person name="Derks M.F.L."/>
            <person name="Abee T."/>
            <person name="de Ridder D."/>
            <person name="Smid E.J."/>
        </authorList>
    </citation>
    <scope>NUCLEOTIDE SEQUENCE [LARGE SCALE GENOMIC DNA]</scope>
    <source>
        <strain evidence="8">65</strain>
    </source>
</reference>
<dbReference type="GO" id="GO:0005759">
    <property type="term" value="C:mitochondrial matrix"/>
    <property type="evidence" value="ECO:0007669"/>
    <property type="project" value="TreeGrafter"/>
</dbReference>
<feature type="binding site" evidence="5">
    <location>
        <begin position="209"/>
        <end position="210"/>
    </location>
    <ligand>
        <name>substrate</name>
    </ligand>
</feature>
<feature type="binding site" evidence="6">
    <location>
        <position position="170"/>
    </location>
    <ligand>
        <name>Mg(2+)</name>
        <dbReference type="ChEBI" id="CHEBI:18420"/>
    </ligand>
</feature>
<dbReference type="Proteomes" id="UP000189513">
    <property type="component" value="Unassembled WGS sequence"/>
</dbReference>
<dbReference type="OMA" id="TVPHADF"/>
<dbReference type="GO" id="GO:0046421">
    <property type="term" value="F:methylisocitrate lyase activity"/>
    <property type="evidence" value="ECO:0007669"/>
    <property type="project" value="TreeGrafter"/>
</dbReference>
<comment type="similarity">
    <text evidence="1 3">Belongs to the isocitrate lyase/PEP mutase superfamily. Isocitrate lyase family.</text>
</comment>
<dbReference type="InterPro" id="IPR015813">
    <property type="entry name" value="Pyrv/PenolPyrv_kinase-like_dom"/>
</dbReference>
<keyword evidence="6" id="KW-0479">Metal-binding</keyword>
<dbReference type="Pfam" id="PF00463">
    <property type="entry name" value="ICL"/>
    <property type="match status" value="1"/>
</dbReference>
<dbReference type="CDD" id="cd00377">
    <property type="entry name" value="ICL_PEPM"/>
    <property type="match status" value="1"/>
</dbReference>
<gene>
    <name evidence="7" type="ORF">BON22_1858</name>
</gene>
<dbReference type="InterPro" id="IPR018523">
    <property type="entry name" value="Isocitrate_lyase_ph_CS"/>
</dbReference>
<keyword evidence="6" id="KW-0460">Magnesium</keyword>
<dbReference type="AlphaFoldDB" id="A0A1V2LBN2"/>
<dbReference type="GO" id="GO:0004451">
    <property type="term" value="F:isocitrate lyase activity"/>
    <property type="evidence" value="ECO:0007669"/>
    <property type="project" value="InterPro"/>
</dbReference>
<dbReference type="SUPFAM" id="SSF51621">
    <property type="entry name" value="Phosphoenolpyruvate/pyruvate domain"/>
    <property type="match status" value="1"/>
</dbReference>
<comment type="cofactor">
    <cofactor evidence="6">
        <name>Mg(2+)</name>
        <dbReference type="ChEBI" id="CHEBI:18420"/>
    </cofactor>
    <text evidence="6">Can also use Mn(2+) ion.</text>
</comment>
<evidence type="ECO:0000256" key="5">
    <source>
        <dbReference type="PIRSR" id="PIRSR001362-2"/>
    </source>
</evidence>
<keyword evidence="8" id="KW-1185">Reference proteome</keyword>
<feature type="binding site" evidence="5">
    <location>
        <position position="456"/>
    </location>
    <ligand>
        <name>substrate</name>
    </ligand>
</feature>
<evidence type="ECO:0000256" key="6">
    <source>
        <dbReference type="PIRSR" id="PIRSR001362-3"/>
    </source>
</evidence>
<feature type="active site" description="Proton acceptor" evidence="4">
    <location>
        <position position="208"/>
    </location>
</feature>
<dbReference type="EMBL" id="MPUK01000003">
    <property type="protein sequence ID" value="ONH68441.1"/>
    <property type="molecule type" value="Genomic_DNA"/>
</dbReference>
<dbReference type="GO" id="GO:0046872">
    <property type="term" value="F:metal ion binding"/>
    <property type="evidence" value="ECO:0007669"/>
    <property type="project" value="UniProtKB-KW"/>
</dbReference>
<dbReference type="PANTHER" id="PTHR21631">
    <property type="entry name" value="ISOCITRATE LYASE/MALATE SYNTHASE"/>
    <property type="match status" value="1"/>
</dbReference>
<organism evidence="7 8">
    <name type="scientific">Cyberlindnera fabianii</name>
    <name type="common">Yeast</name>
    <name type="synonym">Hansenula fabianii</name>
    <dbReference type="NCBI Taxonomy" id="36022"/>
    <lineage>
        <taxon>Eukaryota</taxon>
        <taxon>Fungi</taxon>
        <taxon>Dikarya</taxon>
        <taxon>Ascomycota</taxon>
        <taxon>Saccharomycotina</taxon>
        <taxon>Saccharomycetes</taxon>
        <taxon>Phaffomycetales</taxon>
        <taxon>Phaffomycetaceae</taxon>
        <taxon>Cyberlindnera</taxon>
    </lineage>
</organism>
<evidence type="ECO:0000256" key="4">
    <source>
        <dbReference type="PIRSR" id="PIRSR001362-1"/>
    </source>
</evidence>
<keyword evidence="2 3" id="KW-0456">Lyase</keyword>
<dbReference type="VEuPathDB" id="FungiDB:BON22_1858"/>
<feature type="binding site" evidence="5">
    <location>
        <position position="245"/>
    </location>
    <ligand>
        <name>substrate</name>
    </ligand>
</feature>
<evidence type="ECO:0000313" key="8">
    <source>
        <dbReference type="Proteomes" id="UP000189513"/>
    </source>
</evidence>
<comment type="caution">
    <text evidence="7">The sequence shown here is derived from an EMBL/GenBank/DDBJ whole genome shotgun (WGS) entry which is preliminary data.</text>
</comment>
<dbReference type="STRING" id="36022.A0A1V2LBN2"/>
<protein>
    <recommendedName>
        <fullName evidence="3">Isocitrate lyase</fullName>
    </recommendedName>
</protein>
<dbReference type="InterPro" id="IPR040442">
    <property type="entry name" value="Pyrv_kinase-like_dom_sf"/>
</dbReference>
<dbReference type="InterPro" id="IPR006254">
    <property type="entry name" value="Isocitrate_lyase"/>
</dbReference>
<evidence type="ECO:0000256" key="3">
    <source>
        <dbReference type="PIRNR" id="PIRNR001362"/>
    </source>
</evidence>
<name>A0A1V2LBN2_CYBFA</name>
<feature type="binding site" evidence="5">
    <location>
        <begin position="104"/>
        <end position="106"/>
    </location>
    <ligand>
        <name>substrate</name>
    </ligand>
</feature>
<evidence type="ECO:0000313" key="7">
    <source>
        <dbReference type="EMBL" id="ONH68441.1"/>
    </source>
</evidence>
<sequence length="535" mass="59376">MSLSRFPYPTAKEAVSQHAALVASIQEWFLTPRFKGLVRPYTAETVAQYRGTLHTSYPSNTQSQRLWNLLNARYEQKKPVYALGSIDPVQMSQNVQFQEVVYVSGWAASSVLTTTNEVGPDFGDYPYDTVPNQVERLFKAQLLHDKKSYFTWLQDPSKERVDYAKPIIADADTGHGGVGSVMKISKLFAERGAAGIHIEDQLHGGKKCGHLAGKVLVPTSEQIRRLVAARLQWDIMGTEQVLIARSDAETGNLLSSSVDQRDHEFILGITEPAKPLSDVIGAAQAEGLAGSQLDAIEAKWRDEHPVFTFNEAAEKKLVELGKSDLIESYKSQSVNKSNFECRQLFKDLTGEDIFFDWDAPRTLEGFFIVKSSMDVAVKRALNYAPHADVLWLETKKPDLSVAQEFAKRIHDVYPEKKLVYNLSPSFNWLAHGFTKQDLAEYVGELAKSGFVLQIVSLAGLHSNALSSFELAKGFSTDGMKAYVELIQSRERELGCDVLTHQKWSGADYMDSIVQVVNGGSTMTSATGGASTENQF</sequence>
<dbReference type="GO" id="GO:0019629">
    <property type="term" value="P:propionate catabolic process, 2-methylcitrate cycle"/>
    <property type="evidence" value="ECO:0007669"/>
    <property type="project" value="TreeGrafter"/>
</dbReference>
<dbReference type="PANTHER" id="PTHR21631:SF13">
    <property type="entry name" value="MITOCHONDRIAL 2-METHYLISOCITRATE LYASE ICL2"/>
    <property type="match status" value="1"/>
</dbReference>
<dbReference type="Gene3D" id="3.20.20.60">
    <property type="entry name" value="Phosphoenolpyruvate-binding domains"/>
    <property type="match status" value="1"/>
</dbReference>